<dbReference type="CDD" id="cd00063">
    <property type="entry name" value="FN3"/>
    <property type="match status" value="1"/>
</dbReference>
<dbReference type="PANTHER" id="PTHR46877:SF12">
    <property type="entry name" value="EPHRIN TYPE-A RECEPTOR 3"/>
    <property type="match status" value="1"/>
</dbReference>
<protein>
    <recommendedName>
        <fullName evidence="8">Fibronectin type-III domain-containing protein</fullName>
    </recommendedName>
</protein>
<proteinExistence type="predicted"/>
<evidence type="ECO:0000256" key="1">
    <source>
        <dbReference type="ARBA" id="ARBA00004167"/>
    </source>
</evidence>
<keyword evidence="10" id="KW-1185">Reference proteome</keyword>
<evidence type="ECO:0000256" key="5">
    <source>
        <dbReference type="ARBA" id="ARBA00022989"/>
    </source>
</evidence>
<dbReference type="SUPFAM" id="SSF49265">
    <property type="entry name" value="Fibronectin type III"/>
    <property type="match status" value="1"/>
</dbReference>
<dbReference type="InterPro" id="IPR050449">
    <property type="entry name" value="Ephrin_rcpt_TKs"/>
</dbReference>
<name>A0A5E4CDY1_MARMO</name>
<dbReference type="EMBL" id="CABDUW010001171">
    <property type="protein sequence ID" value="VTJ79329.1"/>
    <property type="molecule type" value="Genomic_DNA"/>
</dbReference>
<feature type="non-terminal residue" evidence="9">
    <location>
        <position position="1"/>
    </location>
</feature>
<dbReference type="PRINTS" id="PR00014">
    <property type="entry name" value="FNTYPEIII"/>
</dbReference>
<dbReference type="InterPro" id="IPR003961">
    <property type="entry name" value="FN3_dom"/>
</dbReference>
<dbReference type="Pfam" id="PF00041">
    <property type="entry name" value="fn3"/>
    <property type="match status" value="1"/>
</dbReference>
<comment type="subcellular location">
    <subcellularLocation>
        <location evidence="1">Membrane</location>
        <topology evidence="1">Single-pass membrane protein</topology>
    </subcellularLocation>
</comment>
<feature type="domain" description="Fibronectin type-III" evidence="8">
    <location>
        <begin position="1"/>
        <end position="54"/>
    </location>
</feature>
<reference evidence="9" key="1">
    <citation type="submission" date="2019-04" db="EMBL/GenBank/DDBJ databases">
        <authorList>
            <person name="Alioto T."/>
            <person name="Alioto T."/>
        </authorList>
    </citation>
    <scope>NUCLEOTIDE SEQUENCE [LARGE SCALE GENOMIC DNA]</scope>
</reference>
<evidence type="ECO:0000256" key="6">
    <source>
        <dbReference type="ARBA" id="ARBA00023136"/>
    </source>
</evidence>
<dbReference type="GO" id="GO:0005524">
    <property type="term" value="F:ATP binding"/>
    <property type="evidence" value="ECO:0007669"/>
    <property type="project" value="UniProtKB-KW"/>
</dbReference>
<dbReference type="Gene3D" id="2.60.40.10">
    <property type="entry name" value="Immunoglobulins"/>
    <property type="match status" value="1"/>
</dbReference>
<comment type="caution">
    <text evidence="9">The sequence shown here is derived from an EMBL/GenBank/DDBJ whole genome shotgun (WGS) entry which is preliminary data.</text>
</comment>
<dbReference type="InterPro" id="IPR036116">
    <property type="entry name" value="FN3_sf"/>
</dbReference>
<dbReference type="InterPro" id="IPR013783">
    <property type="entry name" value="Ig-like_fold"/>
</dbReference>
<evidence type="ECO:0000256" key="7">
    <source>
        <dbReference type="ARBA" id="ARBA00023170"/>
    </source>
</evidence>
<feature type="non-terminal residue" evidence="9">
    <location>
        <position position="54"/>
    </location>
</feature>
<keyword evidence="5" id="KW-1133">Transmembrane helix</keyword>
<evidence type="ECO:0000256" key="2">
    <source>
        <dbReference type="ARBA" id="ARBA00022692"/>
    </source>
</evidence>
<evidence type="ECO:0000313" key="10">
    <source>
        <dbReference type="Proteomes" id="UP000335636"/>
    </source>
</evidence>
<dbReference type="Proteomes" id="UP000335636">
    <property type="component" value="Unassembled WGS sequence"/>
</dbReference>
<dbReference type="GO" id="GO:0007411">
    <property type="term" value="P:axon guidance"/>
    <property type="evidence" value="ECO:0007669"/>
    <property type="project" value="TreeGrafter"/>
</dbReference>
<evidence type="ECO:0000256" key="3">
    <source>
        <dbReference type="ARBA" id="ARBA00022741"/>
    </source>
</evidence>
<dbReference type="PROSITE" id="PS50853">
    <property type="entry name" value="FN3"/>
    <property type="match status" value="1"/>
</dbReference>
<evidence type="ECO:0000256" key="4">
    <source>
        <dbReference type="ARBA" id="ARBA00022840"/>
    </source>
</evidence>
<keyword evidence="4" id="KW-0067">ATP-binding</keyword>
<dbReference type="PANTHER" id="PTHR46877">
    <property type="entry name" value="EPH RECEPTOR A5"/>
    <property type="match status" value="1"/>
</dbReference>
<organism evidence="9 10">
    <name type="scientific">Marmota monax</name>
    <name type="common">Woodchuck</name>
    <dbReference type="NCBI Taxonomy" id="9995"/>
    <lineage>
        <taxon>Eukaryota</taxon>
        <taxon>Metazoa</taxon>
        <taxon>Chordata</taxon>
        <taxon>Craniata</taxon>
        <taxon>Vertebrata</taxon>
        <taxon>Euteleostomi</taxon>
        <taxon>Mammalia</taxon>
        <taxon>Eutheria</taxon>
        <taxon>Euarchontoglires</taxon>
        <taxon>Glires</taxon>
        <taxon>Rodentia</taxon>
        <taxon>Sciuromorpha</taxon>
        <taxon>Sciuridae</taxon>
        <taxon>Xerinae</taxon>
        <taxon>Marmotini</taxon>
        <taxon>Marmota</taxon>
    </lineage>
</organism>
<sequence>QEQETSYTILRARGTNVTISSLKPDTTYVFQIRARTAAGYGTNSRKFEFETSPD</sequence>
<keyword evidence="3" id="KW-0547">Nucleotide-binding</keyword>
<keyword evidence="7" id="KW-0675">Receptor</keyword>
<accession>A0A5E4CDY1</accession>
<dbReference type="GO" id="GO:0005886">
    <property type="term" value="C:plasma membrane"/>
    <property type="evidence" value="ECO:0007669"/>
    <property type="project" value="TreeGrafter"/>
</dbReference>
<evidence type="ECO:0000259" key="8">
    <source>
        <dbReference type="PROSITE" id="PS50853"/>
    </source>
</evidence>
<dbReference type="GO" id="GO:0030425">
    <property type="term" value="C:dendrite"/>
    <property type="evidence" value="ECO:0007669"/>
    <property type="project" value="TreeGrafter"/>
</dbReference>
<dbReference type="GO" id="GO:0005005">
    <property type="term" value="F:transmembrane-ephrin receptor activity"/>
    <property type="evidence" value="ECO:0007669"/>
    <property type="project" value="TreeGrafter"/>
</dbReference>
<gene>
    <name evidence="9" type="ORF">MONAX_5E029193</name>
</gene>
<keyword evidence="2" id="KW-0812">Transmembrane</keyword>
<evidence type="ECO:0000313" key="9">
    <source>
        <dbReference type="EMBL" id="VTJ79329.1"/>
    </source>
</evidence>
<keyword evidence="6" id="KW-0472">Membrane</keyword>
<dbReference type="AlphaFoldDB" id="A0A5E4CDY1"/>